<proteinExistence type="predicted"/>
<evidence type="ECO:0000313" key="4">
    <source>
        <dbReference type="Proteomes" id="UP000756346"/>
    </source>
</evidence>
<reference evidence="3" key="1">
    <citation type="journal article" date="2021" name="Nat. Commun.">
        <title>Genetic determinants of endophytism in the Arabidopsis root mycobiome.</title>
        <authorList>
            <person name="Mesny F."/>
            <person name="Miyauchi S."/>
            <person name="Thiergart T."/>
            <person name="Pickel B."/>
            <person name="Atanasova L."/>
            <person name="Karlsson M."/>
            <person name="Huettel B."/>
            <person name="Barry K.W."/>
            <person name="Haridas S."/>
            <person name="Chen C."/>
            <person name="Bauer D."/>
            <person name="Andreopoulos W."/>
            <person name="Pangilinan J."/>
            <person name="LaButti K."/>
            <person name="Riley R."/>
            <person name="Lipzen A."/>
            <person name="Clum A."/>
            <person name="Drula E."/>
            <person name="Henrissat B."/>
            <person name="Kohler A."/>
            <person name="Grigoriev I.V."/>
            <person name="Martin F.M."/>
            <person name="Hacquard S."/>
        </authorList>
    </citation>
    <scope>NUCLEOTIDE SEQUENCE</scope>
    <source>
        <strain evidence="3">MPI-CAGE-CH-0230</strain>
    </source>
</reference>
<name>A0A9P9BTJ4_9PEZI</name>
<keyword evidence="2" id="KW-0472">Membrane</keyword>
<dbReference type="EMBL" id="JAGTJQ010000001">
    <property type="protein sequence ID" value="KAH7040046.1"/>
    <property type="molecule type" value="Genomic_DNA"/>
</dbReference>
<feature type="region of interest" description="Disordered" evidence="1">
    <location>
        <begin position="229"/>
        <end position="262"/>
    </location>
</feature>
<evidence type="ECO:0000256" key="1">
    <source>
        <dbReference type="SAM" id="MobiDB-lite"/>
    </source>
</evidence>
<dbReference type="AlphaFoldDB" id="A0A9P9BTJ4"/>
<accession>A0A9P9BTJ4</accession>
<organism evidence="3 4">
    <name type="scientific">Microdochium trichocladiopsis</name>
    <dbReference type="NCBI Taxonomy" id="1682393"/>
    <lineage>
        <taxon>Eukaryota</taxon>
        <taxon>Fungi</taxon>
        <taxon>Dikarya</taxon>
        <taxon>Ascomycota</taxon>
        <taxon>Pezizomycotina</taxon>
        <taxon>Sordariomycetes</taxon>
        <taxon>Xylariomycetidae</taxon>
        <taxon>Xylariales</taxon>
        <taxon>Microdochiaceae</taxon>
        <taxon>Microdochium</taxon>
    </lineage>
</organism>
<protein>
    <submittedName>
        <fullName evidence="3">Uncharacterized protein</fullName>
    </submittedName>
</protein>
<keyword evidence="4" id="KW-1185">Reference proteome</keyword>
<evidence type="ECO:0000256" key="2">
    <source>
        <dbReference type="SAM" id="Phobius"/>
    </source>
</evidence>
<dbReference type="Proteomes" id="UP000756346">
    <property type="component" value="Unassembled WGS sequence"/>
</dbReference>
<sequence length="393" mass="40862">MSAAVSPTSPPDPVTKTTPAPSPSRAPDAVTRLVLGPLTETAWSPPASCTQIYAACDTCNVGWQGQICVDKGINTDDQACWPPTTQGLPKTSEGLNGWGIYSPGLACPSGYTSAAESTYGINNNNKFQFPLTAGETAMGCCPEVLSGVATQEPTYFMTSAYGFQTCLQLATGGVLTTVSCQARSSMTTGTAAFPFIVGQSPKETTKSTYGVWAPLFQVVRHSSDMPGYASPLTTDTISGHGGSNPLSPTEAAGQTNNGSPNTGLSPAAQAGIGIAVALIAILLGLGIFALWRRRQRSQGGGLASSSPSSAMLGASDPSIEKELYRGGEGGDTALKKQPQVMVWQGHGNGAGYYSELSSIMDPSELHTQSRPIELGAGNFYDTLAYDRPPRSQR</sequence>
<gene>
    <name evidence="3" type="ORF">B0I36DRAFT_390844</name>
</gene>
<keyword evidence="2" id="KW-1133">Transmembrane helix</keyword>
<feature type="region of interest" description="Disordered" evidence="1">
    <location>
        <begin position="1"/>
        <end position="28"/>
    </location>
</feature>
<feature type="compositionally biased region" description="Polar residues" evidence="1">
    <location>
        <begin position="244"/>
        <end position="262"/>
    </location>
</feature>
<dbReference type="GeneID" id="70190953"/>
<dbReference type="RefSeq" id="XP_046018101.1">
    <property type="nucleotide sequence ID" value="XM_046161407.1"/>
</dbReference>
<dbReference type="OrthoDB" id="5429716at2759"/>
<keyword evidence="2" id="KW-0812">Transmembrane</keyword>
<feature type="transmembrane region" description="Helical" evidence="2">
    <location>
        <begin position="270"/>
        <end position="291"/>
    </location>
</feature>
<evidence type="ECO:0000313" key="3">
    <source>
        <dbReference type="EMBL" id="KAH7040046.1"/>
    </source>
</evidence>
<comment type="caution">
    <text evidence="3">The sequence shown here is derived from an EMBL/GenBank/DDBJ whole genome shotgun (WGS) entry which is preliminary data.</text>
</comment>